<organism evidence="2 3">
    <name type="scientific">Flavobacterium limnosediminis JC2902</name>
    <dbReference type="NCBI Taxonomy" id="1341181"/>
    <lineage>
        <taxon>Bacteria</taxon>
        <taxon>Pseudomonadati</taxon>
        <taxon>Bacteroidota</taxon>
        <taxon>Flavobacteriia</taxon>
        <taxon>Flavobacteriales</taxon>
        <taxon>Flavobacteriaceae</taxon>
        <taxon>Flavobacterium</taxon>
    </lineage>
</organism>
<evidence type="ECO:0000256" key="1">
    <source>
        <dbReference type="SAM" id="Phobius"/>
    </source>
</evidence>
<feature type="transmembrane region" description="Helical" evidence="1">
    <location>
        <begin position="76"/>
        <end position="100"/>
    </location>
</feature>
<protein>
    <submittedName>
        <fullName evidence="2">Uncharacterized protein</fullName>
    </submittedName>
</protein>
<comment type="caution">
    <text evidence="2">The sequence shown here is derived from an EMBL/GenBank/DDBJ whole genome shotgun (WGS) entry which is preliminary data.</text>
</comment>
<name>V6SEH7_9FLAO</name>
<dbReference type="Proteomes" id="UP000018004">
    <property type="component" value="Unassembled WGS sequence"/>
</dbReference>
<gene>
    <name evidence="2" type="ORF">FLJC2902T_32440</name>
</gene>
<keyword evidence="1" id="KW-1133">Transmembrane helix</keyword>
<keyword evidence="3" id="KW-1185">Reference proteome</keyword>
<dbReference type="EMBL" id="AVGG01000053">
    <property type="protein sequence ID" value="ESU22805.1"/>
    <property type="molecule type" value="Genomic_DNA"/>
</dbReference>
<proteinExistence type="predicted"/>
<accession>V6SEH7</accession>
<dbReference type="AlphaFoldDB" id="V6SEH7"/>
<evidence type="ECO:0000313" key="2">
    <source>
        <dbReference type="EMBL" id="ESU22805.1"/>
    </source>
</evidence>
<evidence type="ECO:0000313" key="3">
    <source>
        <dbReference type="Proteomes" id="UP000018004"/>
    </source>
</evidence>
<keyword evidence="1" id="KW-0472">Membrane</keyword>
<reference evidence="2 3" key="1">
    <citation type="submission" date="2013-08" db="EMBL/GenBank/DDBJ databases">
        <title>Flavobacterium limnosediminis JC2902 genome sequencing.</title>
        <authorList>
            <person name="Lee K."/>
            <person name="Yi H."/>
            <person name="Park S."/>
            <person name="Chun J."/>
        </authorList>
    </citation>
    <scope>NUCLEOTIDE SEQUENCE [LARGE SCALE GENOMIC DNA]</scope>
    <source>
        <strain evidence="2 3">JC2902</strain>
    </source>
</reference>
<keyword evidence="1" id="KW-0812">Transmembrane</keyword>
<sequence length="102" mass="11915">MYSRLIIENMKKNIQPILSVLTLLYFSTLVFLSYKNIKLNNFLDAIFELITIPFILLTIVLLVINFKKWSLEKWSLGTKSFLSILFLISSITLMVFATIYDI</sequence>
<feature type="transmembrane region" description="Helical" evidence="1">
    <location>
        <begin position="46"/>
        <end position="64"/>
    </location>
</feature>
<feature type="transmembrane region" description="Helical" evidence="1">
    <location>
        <begin position="16"/>
        <end position="34"/>
    </location>
</feature>